<dbReference type="GO" id="GO:0005788">
    <property type="term" value="C:endoplasmic reticulum lumen"/>
    <property type="evidence" value="ECO:0007669"/>
    <property type="project" value="UniProtKB-SubCell"/>
</dbReference>
<evidence type="ECO:0000256" key="8">
    <source>
        <dbReference type="ARBA" id="ARBA00023186"/>
    </source>
</evidence>
<reference evidence="14" key="1">
    <citation type="submission" date="2015-10" db="EMBL/GenBank/DDBJ databases">
        <title>Nuclear PIWI-piRNA complexes coordinate stepwise gene expression from pluripotent stem cells to differentiated cells in planarian.</title>
        <authorList>
            <person name="Kashima M."/>
            <person name="Agata K."/>
            <person name="Shibata N."/>
        </authorList>
    </citation>
    <scope>NUCLEOTIDE SEQUENCE</scope>
    <source>
        <strain evidence="14">SSP</strain>
    </source>
</reference>
<dbReference type="Gene3D" id="1.10.238.10">
    <property type="entry name" value="EF-hand"/>
    <property type="match status" value="2"/>
</dbReference>
<proteinExistence type="evidence at transcript level"/>
<comment type="subcellular location">
    <subcellularLocation>
        <location evidence="1">Endoplasmic reticulum lumen</location>
    </subcellularLocation>
</comment>
<dbReference type="GO" id="GO:0005509">
    <property type="term" value="F:calcium ion binding"/>
    <property type="evidence" value="ECO:0007669"/>
    <property type="project" value="InterPro"/>
</dbReference>
<keyword evidence="6" id="KW-0106">Calcium</keyword>
<evidence type="ECO:0000256" key="3">
    <source>
        <dbReference type="ARBA" id="ARBA00022729"/>
    </source>
</evidence>
<gene>
    <name evidence="14" type="primary">Djcalu</name>
</gene>
<feature type="signal peptide" evidence="12">
    <location>
        <begin position="1"/>
        <end position="16"/>
    </location>
</feature>
<evidence type="ECO:0000256" key="11">
    <source>
        <dbReference type="ARBA" id="ARBA00072696"/>
    </source>
</evidence>
<evidence type="ECO:0000256" key="4">
    <source>
        <dbReference type="ARBA" id="ARBA00022737"/>
    </source>
</evidence>
<evidence type="ECO:0000256" key="10">
    <source>
        <dbReference type="ARBA" id="ARBA00063143"/>
    </source>
</evidence>
<feature type="domain" description="EF-hand" evidence="13">
    <location>
        <begin position="61"/>
        <end position="97"/>
    </location>
</feature>
<dbReference type="PROSITE" id="PS50222">
    <property type="entry name" value="EF_HAND_2"/>
    <property type="match status" value="3"/>
</dbReference>
<dbReference type="FunFam" id="1.10.238.10:FF:000104">
    <property type="entry name" value="calumenin isoform X1"/>
    <property type="match status" value="1"/>
</dbReference>
<sequence>MIKLLLCLCLFVSVLSGSTRQRDLSDVEHHSDAEIHDLNYDHKAFLGKEEAERYSELTPEESKNRLRILVENKVDRNKDGKVTKSELADWIKQVSKKWMMDERDRVWNDYNPQNKSHLNFNLYSDINYGENIEQRYQGDELKRVLKEREMDRQKWQLADDNKDGLLDIEEFFAYIRPEEVPRMKPFLVDEMLDRADKNHDSYIDIEEYTDELYTREPNIVRNKDPQPEWIKFELEHFSIHRDTNNDKRMDRKEIGEWILPTNYDGIESEVHHLMAHADKNKDDELSIEEIIEQSDLFAGSQATNYGLTLKNKDEL</sequence>
<dbReference type="InterPro" id="IPR018247">
    <property type="entry name" value="EF_Hand_1_Ca_BS"/>
</dbReference>
<dbReference type="GO" id="GO:0015031">
    <property type="term" value="P:protein transport"/>
    <property type="evidence" value="ECO:0007669"/>
    <property type="project" value="UniProtKB-ARBA"/>
</dbReference>
<evidence type="ECO:0000256" key="7">
    <source>
        <dbReference type="ARBA" id="ARBA00023180"/>
    </source>
</evidence>
<comment type="subunit">
    <text evidence="10">Interacts with PCSK6 (immature form including the propeptide); probably involved in the maturation and the secretion of PCSK6.</text>
</comment>
<keyword evidence="3 12" id="KW-0732">Signal</keyword>
<evidence type="ECO:0000313" key="14">
    <source>
        <dbReference type="EMBL" id="BAV37859.1"/>
    </source>
</evidence>
<feature type="domain" description="EF-hand" evidence="13">
    <location>
        <begin position="183"/>
        <end position="218"/>
    </location>
</feature>
<evidence type="ECO:0000259" key="13">
    <source>
        <dbReference type="PROSITE" id="PS50222"/>
    </source>
</evidence>
<evidence type="ECO:0000256" key="1">
    <source>
        <dbReference type="ARBA" id="ARBA00004319"/>
    </source>
</evidence>
<protein>
    <recommendedName>
        <fullName evidence="11">Reticulocalbin-3</fullName>
    </recommendedName>
</protein>
<evidence type="ECO:0000256" key="12">
    <source>
        <dbReference type="SAM" id="SignalP"/>
    </source>
</evidence>
<dbReference type="SMART" id="SM00054">
    <property type="entry name" value="EFh"/>
    <property type="match status" value="4"/>
</dbReference>
<name>A0A1B4XSS5_DUGJA</name>
<keyword evidence="5" id="KW-0256">Endoplasmic reticulum</keyword>
<dbReference type="InterPro" id="IPR011992">
    <property type="entry name" value="EF-hand-dom_pair"/>
</dbReference>
<accession>A0A1B4XSS5</accession>
<keyword evidence="2" id="KW-0479">Metal-binding</keyword>
<organism evidence="14">
    <name type="scientific">Dugesia japonica</name>
    <name type="common">Planarian</name>
    <dbReference type="NCBI Taxonomy" id="6161"/>
    <lineage>
        <taxon>Eukaryota</taxon>
        <taxon>Metazoa</taxon>
        <taxon>Spiralia</taxon>
        <taxon>Lophotrochozoa</taxon>
        <taxon>Platyhelminthes</taxon>
        <taxon>Rhabditophora</taxon>
        <taxon>Seriata</taxon>
        <taxon>Tricladida</taxon>
        <taxon>Continenticola</taxon>
        <taxon>Geoplanoidea</taxon>
        <taxon>Dugesiidae</taxon>
        <taxon>Dugesia</taxon>
    </lineage>
</organism>
<keyword evidence="7" id="KW-0325">Glycoprotein</keyword>
<keyword evidence="4" id="KW-0677">Repeat</keyword>
<dbReference type="EMBL" id="LC093128">
    <property type="protein sequence ID" value="BAV37859.1"/>
    <property type="molecule type" value="mRNA"/>
</dbReference>
<feature type="chain" id="PRO_5008572694" description="Reticulocalbin-3" evidence="12">
    <location>
        <begin position="17"/>
        <end position="315"/>
    </location>
</feature>
<evidence type="ECO:0000256" key="5">
    <source>
        <dbReference type="ARBA" id="ARBA00022824"/>
    </source>
</evidence>
<dbReference type="PANTHER" id="PTHR10827:SF52">
    <property type="entry name" value="IP16409P"/>
    <property type="match status" value="1"/>
</dbReference>
<dbReference type="AlphaFoldDB" id="A0A1B4XSS5"/>
<dbReference type="PANTHER" id="PTHR10827">
    <property type="entry name" value="RETICULOCALBIN"/>
    <property type="match status" value="1"/>
</dbReference>
<comment type="function">
    <text evidence="9">Probable molecular chaperone assisting protein biosynthesis and transport in the endoplasmic reticulum. Required for the proper biosynthesis and transport of pulmonary surfactant-associated protein A/SP-A, pulmonary surfactant-associated protein D/SP-D and the lipid transporter ABCA3. By regulating both the proper expression and the degradation through the endoplasmic reticulum-associated protein degradation pathway of these proteins plays a crucial role in pulmonary surfactant homeostasis. Has an anti-fibrotic activity by negatively regulating the secretion of type I and type III collagens. This calcium-binding protein also transiently associates with immature PCSK6 and regulates its secretion.</text>
</comment>
<keyword evidence="8" id="KW-0143">Chaperone</keyword>
<dbReference type="Pfam" id="PF13499">
    <property type="entry name" value="EF-hand_7"/>
    <property type="match status" value="1"/>
</dbReference>
<evidence type="ECO:0000256" key="6">
    <source>
        <dbReference type="ARBA" id="ARBA00022837"/>
    </source>
</evidence>
<dbReference type="PROSITE" id="PS00018">
    <property type="entry name" value="EF_HAND_1"/>
    <property type="match status" value="4"/>
</dbReference>
<dbReference type="SUPFAM" id="SSF47473">
    <property type="entry name" value="EF-hand"/>
    <property type="match status" value="2"/>
</dbReference>
<evidence type="ECO:0000256" key="9">
    <source>
        <dbReference type="ARBA" id="ARBA00056975"/>
    </source>
</evidence>
<feature type="domain" description="EF-hand" evidence="13">
    <location>
        <begin position="146"/>
        <end position="181"/>
    </location>
</feature>
<dbReference type="InterPro" id="IPR002048">
    <property type="entry name" value="EF_hand_dom"/>
</dbReference>
<evidence type="ECO:0000256" key="2">
    <source>
        <dbReference type="ARBA" id="ARBA00022723"/>
    </source>
</evidence>
<dbReference type="Pfam" id="PF13202">
    <property type="entry name" value="EF-hand_5"/>
    <property type="match status" value="1"/>
</dbReference>